<evidence type="ECO:0000256" key="4">
    <source>
        <dbReference type="ARBA" id="ARBA00022989"/>
    </source>
</evidence>
<keyword evidence="5 6" id="KW-0472">Membrane</keyword>
<feature type="domain" description="ABC3 transporter permease C-terminal" evidence="7">
    <location>
        <begin position="303"/>
        <end position="414"/>
    </location>
</feature>
<dbReference type="EMBL" id="JBHSMR010000013">
    <property type="protein sequence ID" value="MFC5479092.1"/>
    <property type="molecule type" value="Genomic_DNA"/>
</dbReference>
<feature type="transmembrane region" description="Helical" evidence="6">
    <location>
        <begin position="770"/>
        <end position="789"/>
    </location>
</feature>
<reference evidence="10" key="1">
    <citation type="journal article" date="2019" name="Int. J. Syst. Evol. Microbiol.">
        <title>The Global Catalogue of Microorganisms (GCM) 10K type strain sequencing project: providing services to taxonomists for standard genome sequencing and annotation.</title>
        <authorList>
            <consortium name="The Broad Institute Genomics Platform"/>
            <consortium name="The Broad Institute Genome Sequencing Center for Infectious Disease"/>
            <person name="Wu L."/>
            <person name="Ma J."/>
        </authorList>
    </citation>
    <scope>NUCLEOTIDE SEQUENCE [LARGE SCALE GENOMIC DNA]</scope>
    <source>
        <strain evidence="10">CCUG 43111</strain>
    </source>
</reference>
<evidence type="ECO:0000256" key="3">
    <source>
        <dbReference type="ARBA" id="ARBA00022692"/>
    </source>
</evidence>
<evidence type="ECO:0000313" key="9">
    <source>
        <dbReference type="EMBL" id="MFC5479092.1"/>
    </source>
</evidence>
<feature type="transmembrane region" description="Helical" evidence="6">
    <location>
        <begin position="389"/>
        <end position="410"/>
    </location>
</feature>
<organism evidence="9 10">
    <name type="scientific">Massilia suwonensis</name>
    <dbReference type="NCBI Taxonomy" id="648895"/>
    <lineage>
        <taxon>Bacteria</taxon>
        <taxon>Pseudomonadati</taxon>
        <taxon>Pseudomonadota</taxon>
        <taxon>Betaproteobacteria</taxon>
        <taxon>Burkholderiales</taxon>
        <taxon>Oxalobacteraceae</taxon>
        <taxon>Telluria group</taxon>
        <taxon>Massilia</taxon>
    </lineage>
</organism>
<proteinExistence type="predicted"/>
<keyword evidence="2" id="KW-1003">Cell membrane</keyword>
<name>A0ABW0MQ10_9BURK</name>
<dbReference type="PANTHER" id="PTHR30572:SF18">
    <property type="entry name" value="ABC-TYPE MACROLIDE FAMILY EXPORT SYSTEM PERMEASE COMPONENT 2"/>
    <property type="match status" value="1"/>
</dbReference>
<dbReference type="RefSeq" id="WP_379755956.1">
    <property type="nucleotide sequence ID" value="NZ_JBHSMR010000013.1"/>
</dbReference>
<feature type="domain" description="ABC3 transporter permease C-terminal" evidence="7">
    <location>
        <begin position="687"/>
        <end position="797"/>
    </location>
</feature>
<evidence type="ECO:0000313" key="10">
    <source>
        <dbReference type="Proteomes" id="UP001596101"/>
    </source>
</evidence>
<feature type="transmembrane region" description="Helical" evidence="6">
    <location>
        <begin position="24"/>
        <end position="50"/>
    </location>
</feature>
<feature type="transmembrane region" description="Helical" evidence="6">
    <location>
        <begin position="736"/>
        <end position="758"/>
    </location>
</feature>
<dbReference type="Pfam" id="PF02687">
    <property type="entry name" value="FtsX"/>
    <property type="match status" value="2"/>
</dbReference>
<feature type="transmembrane region" description="Helical" evidence="6">
    <location>
        <begin position="684"/>
        <end position="708"/>
    </location>
</feature>
<evidence type="ECO:0000256" key="1">
    <source>
        <dbReference type="ARBA" id="ARBA00004651"/>
    </source>
</evidence>
<dbReference type="PANTHER" id="PTHR30572">
    <property type="entry name" value="MEMBRANE COMPONENT OF TRANSPORTER-RELATED"/>
    <property type="match status" value="1"/>
</dbReference>
<keyword evidence="4 6" id="KW-1133">Transmembrane helix</keyword>
<accession>A0ABW0MQ10</accession>
<feature type="transmembrane region" description="Helical" evidence="6">
    <location>
        <begin position="353"/>
        <end position="377"/>
    </location>
</feature>
<dbReference type="Pfam" id="PF12704">
    <property type="entry name" value="MacB_PCD"/>
    <property type="match status" value="1"/>
</dbReference>
<sequence>MKINFGFARDFRIGWRQLVQEPGYSAVTVLGLAIACAACFLLLGFVTYCLNYNSHVPDGERVYVVKQRINFFPRPDWNTRAMLSLRDTALASGVVEQASKAQQIQHPLRAGSELHAVRMYAVDPDFGAIFGIQPLSGDLRAALTRPDGLALTRETALRLFGHTGVLGKTVGAGDELLQVLAVIPDLPANTTVRWEALGGPLSRALKLEDRTLHPAGQMRGQLFLKLRHGADPARLDALLQEAVEASPMNEPMRTGAMGRSLTGPGIEVRLAALPDAYFDPDLASGRDKRNYGQRDSTLALAGVALLILALAMTNWINLATVRTLRRHREIGMRKVLGASAARVAAQFLAESGLVALLATVAGIVLAWLLLPVFADLVDRKLEGFFTPARLALAMLLGLLAGLAAGAWPAWTALRVRAATVLAGRDSNSETVGNLWLRRTLTVLQFATAMALAGVTVAVGWQTWYATHADPGFDPRGLTLLDMPLAKNEQVAGFARAVARVPGVEGAAISAEAIGRDGNKITGNFDLRSGGEMRMEVKRASPEFFDLYRIRPVAGRLFSAQRDQPTARVVVLNMAAVRALGYRTAEEAVGKMPFAPGPNGSDMLVVGVAPDVRHQSLRERPGPILYMVTDADGVVTLRSQLDQQALAQAIGPTWRQYFPNGKLYMKSAASVFGDSYRQDLRMVKILGAASLVALALAAFGIYVLSAYTVQRSRREIVIRKLYGASNGAIARRLGREFGLTVAVAGLIGLPAAALAIRYYLDGFAEHAPLGAWPLAAAVALALLAAIGATAKHTAAAIRMSPVQALRS</sequence>
<gene>
    <name evidence="9" type="ORF">ACFPQ5_12860</name>
</gene>
<keyword evidence="10" id="KW-1185">Reference proteome</keyword>
<evidence type="ECO:0000256" key="5">
    <source>
        <dbReference type="ARBA" id="ARBA00023136"/>
    </source>
</evidence>
<comment type="caution">
    <text evidence="9">The sequence shown here is derived from an EMBL/GenBank/DDBJ whole genome shotgun (WGS) entry which is preliminary data.</text>
</comment>
<dbReference type="InterPro" id="IPR025857">
    <property type="entry name" value="MacB_PCD"/>
</dbReference>
<dbReference type="Proteomes" id="UP001596101">
    <property type="component" value="Unassembled WGS sequence"/>
</dbReference>
<protein>
    <submittedName>
        <fullName evidence="9">ABC transporter permease</fullName>
    </submittedName>
</protein>
<comment type="subcellular location">
    <subcellularLocation>
        <location evidence="1">Cell membrane</location>
        <topology evidence="1">Multi-pass membrane protein</topology>
    </subcellularLocation>
</comment>
<dbReference type="InterPro" id="IPR050250">
    <property type="entry name" value="Macrolide_Exporter_MacB"/>
</dbReference>
<evidence type="ECO:0000259" key="8">
    <source>
        <dbReference type="Pfam" id="PF12704"/>
    </source>
</evidence>
<feature type="domain" description="MacB-like periplasmic core" evidence="8">
    <location>
        <begin position="25"/>
        <end position="241"/>
    </location>
</feature>
<feature type="transmembrane region" description="Helical" evidence="6">
    <location>
        <begin position="298"/>
        <end position="316"/>
    </location>
</feature>
<dbReference type="InterPro" id="IPR003838">
    <property type="entry name" value="ABC3_permease_C"/>
</dbReference>
<evidence type="ECO:0000256" key="2">
    <source>
        <dbReference type="ARBA" id="ARBA00022475"/>
    </source>
</evidence>
<evidence type="ECO:0000259" key="7">
    <source>
        <dbReference type="Pfam" id="PF02687"/>
    </source>
</evidence>
<evidence type="ECO:0000256" key="6">
    <source>
        <dbReference type="SAM" id="Phobius"/>
    </source>
</evidence>
<keyword evidence="3 6" id="KW-0812">Transmembrane</keyword>